<dbReference type="eggNOG" id="ENOG502SFHE">
    <property type="taxonomic scope" value="Eukaryota"/>
</dbReference>
<dbReference type="GO" id="GO:0005743">
    <property type="term" value="C:mitochondrial inner membrane"/>
    <property type="evidence" value="ECO:0007669"/>
    <property type="project" value="TreeGrafter"/>
</dbReference>
<evidence type="ECO:0008006" key="3">
    <source>
        <dbReference type="Google" id="ProtNLM"/>
    </source>
</evidence>
<accession>A0A1X7VPG4</accession>
<keyword evidence="1" id="KW-0472">Membrane</keyword>
<dbReference type="PANTHER" id="PTHR34923">
    <property type="entry name" value="SMALL INTEGRAL MEMBRANE PROTEIN 20"/>
    <property type="match status" value="1"/>
</dbReference>
<dbReference type="AlphaFoldDB" id="A0A1X7VPG4"/>
<reference evidence="2" key="1">
    <citation type="submission" date="2017-05" db="UniProtKB">
        <authorList>
            <consortium name="EnsemblMetazoa"/>
        </authorList>
    </citation>
    <scope>IDENTIFICATION</scope>
</reference>
<dbReference type="GO" id="GO:0033617">
    <property type="term" value="P:mitochondrial respiratory chain complex IV assembly"/>
    <property type="evidence" value="ECO:0007669"/>
    <property type="project" value="InterPro"/>
</dbReference>
<dbReference type="EnsemblMetazoa" id="Aqu2.1.41283_001">
    <property type="protein sequence ID" value="Aqu2.1.41283_001"/>
    <property type="gene ID" value="Aqu2.1.41283"/>
</dbReference>
<feature type="transmembrane region" description="Helical" evidence="1">
    <location>
        <begin position="23"/>
        <end position="44"/>
    </location>
</feature>
<evidence type="ECO:0000256" key="1">
    <source>
        <dbReference type="SAM" id="Phobius"/>
    </source>
</evidence>
<dbReference type="Pfam" id="PF15061">
    <property type="entry name" value="MITRAC7_Phoenixin"/>
    <property type="match status" value="1"/>
</dbReference>
<keyword evidence="1" id="KW-1133">Transmembrane helix</keyword>
<dbReference type="PANTHER" id="PTHR34923:SF1">
    <property type="entry name" value="SMALL INTEGRAL MEMBRANE PROTEIN 20"/>
    <property type="match status" value="1"/>
</dbReference>
<dbReference type="STRING" id="400682.A0A1X7VPG4"/>
<dbReference type="InterPro" id="IPR027917">
    <property type="entry name" value="MITRAC7/Phoenixin"/>
</dbReference>
<dbReference type="InParanoid" id="A0A1X7VPG4"/>
<keyword evidence="1" id="KW-0812">Transmembrane</keyword>
<proteinExistence type="predicted"/>
<protein>
    <recommendedName>
        <fullName evidence="3">Small integral membrane protein 20</fullName>
    </recommendedName>
</protein>
<organism evidence="2">
    <name type="scientific">Amphimedon queenslandica</name>
    <name type="common">Sponge</name>
    <dbReference type="NCBI Taxonomy" id="400682"/>
    <lineage>
        <taxon>Eukaryota</taxon>
        <taxon>Metazoa</taxon>
        <taxon>Porifera</taxon>
        <taxon>Demospongiae</taxon>
        <taxon>Heteroscleromorpha</taxon>
        <taxon>Haplosclerida</taxon>
        <taxon>Niphatidae</taxon>
        <taxon>Amphimedon</taxon>
    </lineage>
</organism>
<name>A0A1X7VPG4_AMPQE</name>
<sequence length="86" mass="9727">MGVVKWEGCSTCFMPSNRTLKNAGLAAGFLTLLGAALYSVIIYPKLHPEIYREKQKWIRDKVPLEKTQPGGMKVWTDPFGRKDSKK</sequence>
<evidence type="ECO:0000313" key="2">
    <source>
        <dbReference type="EnsemblMetazoa" id="Aqu2.1.41283_001"/>
    </source>
</evidence>